<keyword evidence="1" id="KW-0732">Signal</keyword>
<proteinExistence type="predicted"/>
<evidence type="ECO:0000256" key="1">
    <source>
        <dbReference type="SAM" id="SignalP"/>
    </source>
</evidence>
<sequence length="290" mass="32493">MFRASCLVLNLVSCSWSTVRLSMSSKMQTGLKDPFLLNDIAHQVTCSGSRFKVCAISDLKSIVRAKIKPFKVARERLSVEIDLSVEILISSILLLLGLFDKILLDVLADVGWSIGISNVLKNTSLVVSLDVHQHIGVCLAADLISLVLLLGHSFDRLLSHTEVFLKHLSFGDSPDSVIIKSVPFVRLVWSDHCVVVTIGNITSVDQDTVKIINARLHLFTILSVQERRKINRFREFMTIVDLRQGFSLKVKVKTFQLQMKNRCADVILERLGQVVEVLDVQLDIPEIFNS</sequence>
<evidence type="ECO:0000313" key="2">
    <source>
        <dbReference type="EMBL" id="KAH3682619.1"/>
    </source>
</evidence>
<name>A0A9P8Q4G5_WICPI</name>
<comment type="caution">
    <text evidence="2">The sequence shown here is derived from an EMBL/GenBank/DDBJ whole genome shotgun (WGS) entry which is preliminary data.</text>
</comment>
<reference evidence="2" key="1">
    <citation type="journal article" date="2021" name="Open Biol.">
        <title>Shared evolutionary footprints suggest mitochondrial oxidative damage underlies multiple complex I losses in fungi.</title>
        <authorList>
            <person name="Schikora-Tamarit M.A."/>
            <person name="Marcet-Houben M."/>
            <person name="Nosek J."/>
            <person name="Gabaldon T."/>
        </authorList>
    </citation>
    <scope>NUCLEOTIDE SEQUENCE</scope>
    <source>
        <strain evidence="2">CBS2887</strain>
    </source>
</reference>
<accession>A0A9P8Q4G5</accession>
<reference evidence="2" key="2">
    <citation type="submission" date="2021-01" db="EMBL/GenBank/DDBJ databases">
        <authorList>
            <person name="Schikora-Tamarit M.A."/>
        </authorList>
    </citation>
    <scope>NUCLEOTIDE SEQUENCE</scope>
    <source>
        <strain evidence="2">CBS2887</strain>
    </source>
</reference>
<dbReference type="EMBL" id="JAEUBG010003557">
    <property type="protein sequence ID" value="KAH3682619.1"/>
    <property type="molecule type" value="Genomic_DNA"/>
</dbReference>
<organism evidence="2 3">
    <name type="scientific">Wickerhamomyces pijperi</name>
    <name type="common">Yeast</name>
    <name type="synonym">Pichia pijperi</name>
    <dbReference type="NCBI Taxonomy" id="599730"/>
    <lineage>
        <taxon>Eukaryota</taxon>
        <taxon>Fungi</taxon>
        <taxon>Dikarya</taxon>
        <taxon>Ascomycota</taxon>
        <taxon>Saccharomycotina</taxon>
        <taxon>Saccharomycetes</taxon>
        <taxon>Phaffomycetales</taxon>
        <taxon>Wickerhamomycetaceae</taxon>
        <taxon>Wickerhamomyces</taxon>
    </lineage>
</organism>
<dbReference type="Proteomes" id="UP000774326">
    <property type="component" value="Unassembled WGS sequence"/>
</dbReference>
<dbReference type="AlphaFoldDB" id="A0A9P8Q4G5"/>
<gene>
    <name evidence="2" type="ORF">WICPIJ_006408</name>
</gene>
<protein>
    <submittedName>
        <fullName evidence="2">Uncharacterized protein</fullName>
    </submittedName>
</protein>
<feature type="signal peptide" evidence="1">
    <location>
        <begin position="1"/>
        <end position="17"/>
    </location>
</feature>
<feature type="chain" id="PRO_5040340317" evidence="1">
    <location>
        <begin position="18"/>
        <end position="290"/>
    </location>
</feature>
<evidence type="ECO:0000313" key="3">
    <source>
        <dbReference type="Proteomes" id="UP000774326"/>
    </source>
</evidence>
<keyword evidence="3" id="KW-1185">Reference proteome</keyword>